<evidence type="ECO:0000256" key="4">
    <source>
        <dbReference type="ARBA" id="ARBA00022836"/>
    </source>
</evidence>
<keyword evidence="3 6" id="KW-0602">Photosynthesis</keyword>
<comment type="subcellular location">
    <subcellularLocation>
        <location evidence="1 6">Plastid</location>
        <location evidence="1 6">Chloroplast thylakoid membrane</location>
        <topology evidence="1 6">Peripheral membrane protein</topology>
        <orientation evidence="1 6">Stromal side</orientation>
    </subcellularLocation>
</comment>
<proteinExistence type="inferred from homology"/>
<protein>
    <recommendedName>
        <fullName evidence="6">Photosystem I reaction center subunit II, chloroplastic</fullName>
    </recommendedName>
</protein>
<evidence type="ECO:0000256" key="2">
    <source>
        <dbReference type="ARBA" id="ARBA00009926"/>
    </source>
</evidence>
<keyword evidence="4 6" id="KW-0603">Photosystem I</keyword>
<keyword evidence="8" id="KW-1185">Reference proteome</keyword>
<dbReference type="Gramene" id="Psat4g210680.1">
    <property type="protein sequence ID" value="Psat4g210680.1.cds"/>
    <property type="gene ID" value="Psat4g210680"/>
</dbReference>
<sequence>MAMATQASLFTPPLSTPKTWKQPSTLSFISLKPTKFTPRTTKIAATEDKTDAATDVATKEAPVGFTPPELDPNTPSPIFGGSTGGLLRKAQVEEFYVITWESPKEQIFEMPTGGAAIMREGPNLLKLARKEQCLALGTRLRSKYKIKYQFYRVFPSGEVQYLHPKDGVYPEKVNPGRQGVGVNFRSIGKNVSPIEVKFTGWHQHDVAHAVSPCWSNTHHS</sequence>
<dbReference type="GO" id="GO:0009535">
    <property type="term" value="C:chloroplast thylakoid membrane"/>
    <property type="evidence" value="ECO:0007669"/>
    <property type="project" value="UniProtKB-SubCell"/>
</dbReference>
<evidence type="ECO:0000256" key="5">
    <source>
        <dbReference type="ARBA" id="ARBA00025555"/>
    </source>
</evidence>
<comment type="function">
    <text evidence="5">PsaD can form complexes with ferredoxin and ferredoxin-oxidoreductase in photosystem I (PS I) reaction center. PSAD may encode the ferredoxin-docking protein.</text>
</comment>
<dbReference type="GO" id="GO:0015979">
    <property type="term" value="P:photosynthesis"/>
    <property type="evidence" value="ECO:0007669"/>
    <property type="project" value="UniProtKB-UniRule"/>
</dbReference>
<dbReference type="PANTHER" id="PTHR31982:SF6">
    <property type="entry name" value="PHOTOSYSTEM I REACTION CENTER SUBUNIT II-1, CHLOROPLASTIC-RELATED"/>
    <property type="match status" value="1"/>
</dbReference>
<dbReference type="SUPFAM" id="SSF64234">
    <property type="entry name" value="Photosystem I subunit PsaD"/>
    <property type="match status" value="1"/>
</dbReference>
<name>A0A9D4XR09_PEA</name>
<dbReference type="GO" id="GO:0009538">
    <property type="term" value="C:photosystem I reaction center"/>
    <property type="evidence" value="ECO:0007669"/>
    <property type="project" value="UniProtKB-UniRule"/>
</dbReference>
<reference evidence="7 8" key="1">
    <citation type="journal article" date="2022" name="Nat. Genet.">
        <title>Improved pea reference genome and pan-genome highlight genomic features and evolutionary characteristics.</title>
        <authorList>
            <person name="Yang T."/>
            <person name="Liu R."/>
            <person name="Luo Y."/>
            <person name="Hu S."/>
            <person name="Wang D."/>
            <person name="Wang C."/>
            <person name="Pandey M.K."/>
            <person name="Ge S."/>
            <person name="Xu Q."/>
            <person name="Li N."/>
            <person name="Li G."/>
            <person name="Huang Y."/>
            <person name="Saxena R.K."/>
            <person name="Ji Y."/>
            <person name="Li M."/>
            <person name="Yan X."/>
            <person name="He Y."/>
            <person name="Liu Y."/>
            <person name="Wang X."/>
            <person name="Xiang C."/>
            <person name="Varshney R.K."/>
            <person name="Ding H."/>
            <person name="Gao S."/>
            <person name="Zong X."/>
        </authorList>
    </citation>
    <scope>NUCLEOTIDE SEQUENCE [LARGE SCALE GENOMIC DNA]</scope>
    <source>
        <strain evidence="7 8">cv. Zhongwan 6</strain>
    </source>
</reference>
<dbReference type="FunFam" id="3.30.1470.10:FF:000002">
    <property type="entry name" value="Photosystem I reaction center subunit II"/>
    <property type="match status" value="1"/>
</dbReference>
<dbReference type="GO" id="GO:0019904">
    <property type="term" value="F:protein domain specific binding"/>
    <property type="evidence" value="ECO:0007669"/>
    <property type="project" value="UniProtKB-ARBA"/>
</dbReference>
<organism evidence="7 8">
    <name type="scientific">Pisum sativum</name>
    <name type="common">Garden pea</name>
    <name type="synonym">Lathyrus oleraceus</name>
    <dbReference type="NCBI Taxonomy" id="3888"/>
    <lineage>
        <taxon>Eukaryota</taxon>
        <taxon>Viridiplantae</taxon>
        <taxon>Streptophyta</taxon>
        <taxon>Embryophyta</taxon>
        <taxon>Tracheophyta</taxon>
        <taxon>Spermatophyta</taxon>
        <taxon>Magnoliopsida</taxon>
        <taxon>eudicotyledons</taxon>
        <taxon>Gunneridae</taxon>
        <taxon>Pentapetalae</taxon>
        <taxon>rosids</taxon>
        <taxon>fabids</taxon>
        <taxon>Fabales</taxon>
        <taxon>Fabaceae</taxon>
        <taxon>Papilionoideae</taxon>
        <taxon>50 kb inversion clade</taxon>
        <taxon>NPAAA clade</taxon>
        <taxon>Hologalegina</taxon>
        <taxon>IRL clade</taxon>
        <taxon>Fabeae</taxon>
        <taxon>Lathyrus</taxon>
    </lineage>
</organism>
<gene>
    <name evidence="7" type="ORF">KIW84_046436</name>
</gene>
<evidence type="ECO:0000256" key="6">
    <source>
        <dbReference type="RuleBase" id="RU368104"/>
    </source>
</evidence>
<dbReference type="InterPro" id="IPR003685">
    <property type="entry name" value="PsaD"/>
</dbReference>
<evidence type="ECO:0000256" key="1">
    <source>
        <dbReference type="ARBA" id="ARBA00004185"/>
    </source>
</evidence>
<dbReference type="EMBL" id="JAMSHJ010000004">
    <property type="protein sequence ID" value="KAI5423475.1"/>
    <property type="molecule type" value="Genomic_DNA"/>
</dbReference>
<dbReference type="AlphaFoldDB" id="A0A9D4XR09"/>
<comment type="caution">
    <text evidence="7">The sequence shown here is derived from an EMBL/GenBank/DDBJ whole genome shotgun (WGS) entry which is preliminary data.</text>
</comment>
<dbReference type="PANTHER" id="PTHR31982">
    <property type="entry name" value="PHOTOSYSTEM I REACTION CENTER SUBUNIT II-1, CHLOROPLASTIC-RELATED"/>
    <property type="match status" value="1"/>
</dbReference>
<evidence type="ECO:0000313" key="8">
    <source>
        <dbReference type="Proteomes" id="UP001058974"/>
    </source>
</evidence>
<dbReference type="Gramene" id="Psat04G0643600-T1">
    <property type="protein sequence ID" value="KAI5423475.1"/>
    <property type="gene ID" value="KIW84_046436"/>
</dbReference>
<dbReference type="Pfam" id="PF02531">
    <property type="entry name" value="PsaD"/>
    <property type="match status" value="1"/>
</dbReference>
<evidence type="ECO:0000256" key="3">
    <source>
        <dbReference type="ARBA" id="ARBA00022531"/>
    </source>
</evidence>
<dbReference type="InterPro" id="IPR036579">
    <property type="entry name" value="PsaD_sf"/>
</dbReference>
<evidence type="ECO:0000313" key="7">
    <source>
        <dbReference type="EMBL" id="KAI5423475.1"/>
    </source>
</evidence>
<dbReference type="Proteomes" id="UP001058974">
    <property type="component" value="Chromosome 4"/>
</dbReference>
<dbReference type="Gene3D" id="3.30.1470.10">
    <property type="entry name" value="Photosystem I PsaD, reaction center subunit II"/>
    <property type="match status" value="1"/>
</dbReference>
<accession>A0A9D4XR09</accession>
<keyword evidence="6" id="KW-0793">Thylakoid</keyword>
<comment type="similarity">
    <text evidence="2 6">Belongs to the PsaD family.</text>
</comment>